<protein>
    <submittedName>
        <fullName evidence="2">Uncharacterized protein</fullName>
    </submittedName>
</protein>
<dbReference type="RefSeq" id="WP_305892696.1">
    <property type="nucleotide sequence ID" value="NZ_JAUZVZ010000005.1"/>
</dbReference>
<evidence type="ECO:0000256" key="1">
    <source>
        <dbReference type="SAM" id="SignalP"/>
    </source>
</evidence>
<dbReference type="EMBL" id="JAUZVZ010000005">
    <property type="protein sequence ID" value="MDP4535426.1"/>
    <property type="molecule type" value="Genomic_DNA"/>
</dbReference>
<gene>
    <name evidence="2" type="ORF">Q3O60_04385</name>
</gene>
<organism evidence="2 3">
    <name type="scientific">Alkalimonas collagenimarina</name>
    <dbReference type="NCBI Taxonomy" id="400390"/>
    <lineage>
        <taxon>Bacteria</taxon>
        <taxon>Pseudomonadati</taxon>
        <taxon>Pseudomonadota</taxon>
        <taxon>Gammaproteobacteria</taxon>
        <taxon>Alkalimonas</taxon>
    </lineage>
</organism>
<evidence type="ECO:0000313" key="3">
    <source>
        <dbReference type="Proteomes" id="UP001231616"/>
    </source>
</evidence>
<reference evidence="2 3" key="1">
    <citation type="submission" date="2023-08" db="EMBL/GenBank/DDBJ databases">
        <authorList>
            <person name="Joshi A."/>
            <person name="Thite S."/>
        </authorList>
    </citation>
    <scope>NUCLEOTIDE SEQUENCE [LARGE SCALE GENOMIC DNA]</scope>
    <source>
        <strain evidence="2 3">AC40</strain>
    </source>
</reference>
<evidence type="ECO:0000313" key="2">
    <source>
        <dbReference type="EMBL" id="MDP4535426.1"/>
    </source>
</evidence>
<accession>A0ABT9GWI7</accession>
<dbReference type="Proteomes" id="UP001231616">
    <property type="component" value="Unassembled WGS sequence"/>
</dbReference>
<feature type="signal peptide" evidence="1">
    <location>
        <begin position="1"/>
        <end position="19"/>
    </location>
</feature>
<proteinExistence type="predicted"/>
<keyword evidence="1" id="KW-0732">Signal</keyword>
<name>A0ABT9GWI7_9GAMM</name>
<keyword evidence="3" id="KW-1185">Reference proteome</keyword>
<comment type="caution">
    <text evidence="2">The sequence shown here is derived from an EMBL/GenBank/DDBJ whole genome shotgun (WGS) entry which is preliminary data.</text>
</comment>
<sequence length="184" mass="20939">MKVLSILLYLTSFFSLALSADQSTYMGCQWIIPERFEKISGSDFVYRNQVDEACIESWSPASILFTTYDGTNIAYYAELNRSGETQVLLLRHKTHDSNFTFYSTYFRDNHFGKASFLDELLIVSEEEGQAIALSGLQKPEVQHMTSGCPLQQQAPVAHFDIFELFKKGELDLINSNQDIQILVP</sequence>
<feature type="chain" id="PRO_5047374612" evidence="1">
    <location>
        <begin position="20"/>
        <end position="184"/>
    </location>
</feature>